<organism evidence="3 4">
    <name type="scientific">Larinioides sclopetarius</name>
    <dbReference type="NCBI Taxonomy" id="280406"/>
    <lineage>
        <taxon>Eukaryota</taxon>
        <taxon>Metazoa</taxon>
        <taxon>Ecdysozoa</taxon>
        <taxon>Arthropoda</taxon>
        <taxon>Chelicerata</taxon>
        <taxon>Arachnida</taxon>
        <taxon>Araneae</taxon>
        <taxon>Araneomorphae</taxon>
        <taxon>Entelegynae</taxon>
        <taxon>Araneoidea</taxon>
        <taxon>Araneidae</taxon>
        <taxon>Larinioides</taxon>
    </lineage>
</organism>
<name>A0AAV2ALY2_9ARAC</name>
<dbReference type="Proteomes" id="UP001497382">
    <property type="component" value="Unassembled WGS sequence"/>
</dbReference>
<dbReference type="SUPFAM" id="SSF56496">
    <property type="entry name" value="Fibrinogen C-terminal domain-like"/>
    <property type="match status" value="1"/>
</dbReference>
<dbReference type="EMBL" id="CAXIEN010000177">
    <property type="protein sequence ID" value="CAL1284280.1"/>
    <property type="molecule type" value="Genomic_DNA"/>
</dbReference>
<dbReference type="GO" id="GO:0005615">
    <property type="term" value="C:extracellular space"/>
    <property type="evidence" value="ECO:0007669"/>
    <property type="project" value="TreeGrafter"/>
</dbReference>
<dbReference type="Pfam" id="PF00147">
    <property type="entry name" value="Fibrinogen_C"/>
    <property type="match status" value="1"/>
</dbReference>
<gene>
    <name evidence="3" type="ORF">LARSCL_LOCUS13056</name>
</gene>
<evidence type="ECO:0000313" key="4">
    <source>
        <dbReference type="Proteomes" id="UP001497382"/>
    </source>
</evidence>
<evidence type="ECO:0000313" key="3">
    <source>
        <dbReference type="EMBL" id="CAL1284280.1"/>
    </source>
</evidence>
<dbReference type="Gene3D" id="3.90.215.10">
    <property type="entry name" value="Gamma Fibrinogen, chain A, domain 1"/>
    <property type="match status" value="1"/>
</dbReference>
<accession>A0AAV2ALY2</accession>
<sequence length="265" mass="30018">MKFVCFCALLLIFSNLCEAAVKGSAAQRGKRVEEGDCKCPRKHKKPIDCAEVLENGNTRSGMYTIWPRSRLSDGSWIAVYLVTDGGGWTVIQRRCQYGNGEDYFVKNWNEYKNGFVKIKKEFWLGNDNIHSLTNQGHYSARFDMRNESQTSVFAVYENFWIGNEESKYRIHLSEYSGTAGDSLSTHSGGLFYTPDQPNLPSGKDGETKRSGGWWLNTMPSSSFNGLNLLRTDRVGSRDGILWKSFGGYEDSLAGTEIKIRPKKFY</sequence>
<proteinExistence type="predicted"/>
<feature type="domain" description="Fibrinogen C-terminal" evidence="2">
    <location>
        <begin position="40"/>
        <end position="263"/>
    </location>
</feature>
<dbReference type="InterPro" id="IPR036056">
    <property type="entry name" value="Fibrinogen-like_C"/>
</dbReference>
<dbReference type="AlphaFoldDB" id="A0AAV2ALY2"/>
<protein>
    <recommendedName>
        <fullName evidence="2">Fibrinogen C-terminal domain-containing protein</fullName>
    </recommendedName>
</protein>
<dbReference type="SMART" id="SM00186">
    <property type="entry name" value="FBG"/>
    <property type="match status" value="1"/>
</dbReference>
<dbReference type="PANTHER" id="PTHR19143">
    <property type="entry name" value="FIBRINOGEN/TENASCIN/ANGIOPOEITIN"/>
    <property type="match status" value="1"/>
</dbReference>
<evidence type="ECO:0000259" key="2">
    <source>
        <dbReference type="PROSITE" id="PS51406"/>
    </source>
</evidence>
<dbReference type="PROSITE" id="PS51406">
    <property type="entry name" value="FIBRINOGEN_C_2"/>
    <property type="match status" value="1"/>
</dbReference>
<feature type="chain" id="PRO_5043819311" description="Fibrinogen C-terminal domain-containing protein" evidence="1">
    <location>
        <begin position="20"/>
        <end position="265"/>
    </location>
</feature>
<keyword evidence="1" id="KW-0732">Signal</keyword>
<keyword evidence="4" id="KW-1185">Reference proteome</keyword>
<reference evidence="3 4" key="1">
    <citation type="submission" date="2024-04" db="EMBL/GenBank/DDBJ databases">
        <authorList>
            <person name="Rising A."/>
            <person name="Reimegard J."/>
            <person name="Sonavane S."/>
            <person name="Akerstrom W."/>
            <person name="Nylinder S."/>
            <person name="Hedman E."/>
            <person name="Kallberg Y."/>
        </authorList>
    </citation>
    <scope>NUCLEOTIDE SEQUENCE [LARGE SCALE GENOMIC DNA]</scope>
</reference>
<dbReference type="InterPro" id="IPR002181">
    <property type="entry name" value="Fibrinogen_a/b/g_C_dom"/>
</dbReference>
<comment type="caution">
    <text evidence="3">The sequence shown here is derived from an EMBL/GenBank/DDBJ whole genome shotgun (WGS) entry which is preliminary data.</text>
</comment>
<dbReference type="InterPro" id="IPR014716">
    <property type="entry name" value="Fibrinogen_a/b/g_C_1"/>
</dbReference>
<feature type="signal peptide" evidence="1">
    <location>
        <begin position="1"/>
        <end position="19"/>
    </location>
</feature>
<evidence type="ECO:0000256" key="1">
    <source>
        <dbReference type="SAM" id="SignalP"/>
    </source>
</evidence>
<dbReference type="CDD" id="cd00087">
    <property type="entry name" value="FReD"/>
    <property type="match status" value="1"/>
</dbReference>
<dbReference type="InterPro" id="IPR050373">
    <property type="entry name" value="Fibrinogen_C-term_domain"/>
</dbReference>